<dbReference type="GO" id="GO:0044550">
    <property type="term" value="P:secondary metabolite biosynthetic process"/>
    <property type="evidence" value="ECO:0007669"/>
    <property type="project" value="TreeGrafter"/>
</dbReference>
<gene>
    <name evidence="5" type="ORF">SAMN05216366_11520</name>
</gene>
<dbReference type="Pfam" id="PF08545">
    <property type="entry name" value="ACP_syn_III"/>
    <property type="match status" value="1"/>
</dbReference>
<evidence type="ECO:0000256" key="1">
    <source>
        <dbReference type="ARBA" id="ARBA00022679"/>
    </source>
</evidence>
<evidence type="ECO:0000259" key="4">
    <source>
        <dbReference type="Pfam" id="PF08545"/>
    </source>
</evidence>
<evidence type="ECO:0000256" key="2">
    <source>
        <dbReference type="ARBA" id="ARBA00023315"/>
    </source>
</evidence>
<dbReference type="Proteomes" id="UP000182412">
    <property type="component" value="Unassembled WGS sequence"/>
</dbReference>
<feature type="domain" description="Beta-ketoacyl-[acyl-carrier-protein] synthase III C-terminal" evidence="3">
    <location>
        <begin position="249"/>
        <end position="333"/>
    </location>
</feature>
<keyword evidence="1" id="KW-0808">Transferase</keyword>
<dbReference type="PANTHER" id="PTHR34069:SF2">
    <property type="entry name" value="BETA-KETOACYL-[ACYL-CARRIER-PROTEIN] SYNTHASE III"/>
    <property type="match status" value="1"/>
</dbReference>
<dbReference type="EMBL" id="FNJQ01000015">
    <property type="protein sequence ID" value="SDP35578.1"/>
    <property type="molecule type" value="Genomic_DNA"/>
</dbReference>
<dbReference type="RefSeq" id="WP_074572274.1">
    <property type="nucleotide sequence ID" value="NZ_FNJQ01000015.1"/>
</dbReference>
<dbReference type="InterPro" id="IPR013751">
    <property type="entry name" value="ACP_syn_III_N"/>
</dbReference>
<dbReference type="SUPFAM" id="SSF53901">
    <property type="entry name" value="Thiolase-like"/>
    <property type="match status" value="1"/>
</dbReference>
<dbReference type="GO" id="GO:0006633">
    <property type="term" value="P:fatty acid biosynthetic process"/>
    <property type="evidence" value="ECO:0007669"/>
    <property type="project" value="InterPro"/>
</dbReference>
<name>A0A1H0S2U2_SELRU</name>
<organism evidence="5 6">
    <name type="scientific">Selenomonas ruminantium</name>
    <dbReference type="NCBI Taxonomy" id="971"/>
    <lineage>
        <taxon>Bacteria</taxon>
        <taxon>Bacillati</taxon>
        <taxon>Bacillota</taxon>
        <taxon>Negativicutes</taxon>
        <taxon>Selenomonadales</taxon>
        <taxon>Selenomonadaceae</taxon>
        <taxon>Selenomonas</taxon>
    </lineage>
</organism>
<sequence>MSIDSKIAQVVGVAASVPDKQFDLMDLDIDDYTLKRTMKLTGIHKIRQAPPEMSAADYCIDAAKKLFRDLSIDPKTIDGIVMLTPHPNYIYPGDSGLIQSALGIPTKCIVMDINHSCTGVIYGIFTASLLVESGQCQNVLVCCGDTAAKHMNPRDRALKMVAGDGGSALLVTAGGKLPMKYSFVHDGSGLKYLYTPAGGERMPIQPGVTDIESTDAEGNVRTLEEEFMDGLEVMRFVMNEMPPRVDEVLAQQGWSKDEVGAFVFHQANEFMVKSLVRAMKLSKKKAMVQVDGYGNIGGGSVLLAMCLEREHRSEWQKTVLCSFGTGMSGAALAADFSETHFCEVSECSTVQVEV</sequence>
<dbReference type="InterPro" id="IPR016039">
    <property type="entry name" value="Thiolase-like"/>
</dbReference>
<dbReference type="PANTHER" id="PTHR34069">
    <property type="entry name" value="3-OXOACYL-[ACYL-CARRIER-PROTEIN] SYNTHASE 3"/>
    <property type="match status" value="1"/>
</dbReference>
<dbReference type="GO" id="GO:0004315">
    <property type="term" value="F:3-oxoacyl-[acyl-carrier-protein] synthase activity"/>
    <property type="evidence" value="ECO:0007669"/>
    <property type="project" value="InterPro"/>
</dbReference>
<accession>A0A1H0S2U2</accession>
<dbReference type="AlphaFoldDB" id="A0A1H0S2U2"/>
<dbReference type="OrthoDB" id="9815506at2"/>
<evidence type="ECO:0000259" key="3">
    <source>
        <dbReference type="Pfam" id="PF08541"/>
    </source>
</evidence>
<evidence type="ECO:0000313" key="6">
    <source>
        <dbReference type="Proteomes" id="UP000182412"/>
    </source>
</evidence>
<dbReference type="CDD" id="cd00830">
    <property type="entry name" value="KAS_III"/>
    <property type="match status" value="1"/>
</dbReference>
<proteinExistence type="predicted"/>
<protein>
    <submittedName>
        <fullName evidence="5">3-oxoacyl-[acyl-carrier-protein] synthase-3</fullName>
    </submittedName>
</protein>
<dbReference type="Pfam" id="PF08541">
    <property type="entry name" value="ACP_syn_III_C"/>
    <property type="match status" value="1"/>
</dbReference>
<evidence type="ECO:0000313" key="5">
    <source>
        <dbReference type="EMBL" id="SDP35578.1"/>
    </source>
</evidence>
<keyword evidence="2" id="KW-0012">Acyltransferase</keyword>
<dbReference type="InterPro" id="IPR013747">
    <property type="entry name" value="ACP_syn_III_C"/>
</dbReference>
<reference evidence="5 6" key="1">
    <citation type="submission" date="2016-10" db="EMBL/GenBank/DDBJ databases">
        <authorList>
            <person name="de Groot N.N."/>
        </authorList>
    </citation>
    <scope>NUCLEOTIDE SEQUENCE [LARGE SCALE GENOMIC DNA]</scope>
    <source>
        <strain evidence="5 6">S137</strain>
    </source>
</reference>
<dbReference type="Gene3D" id="3.40.47.10">
    <property type="match status" value="1"/>
</dbReference>
<feature type="domain" description="Beta-ketoacyl-[acyl-carrier-protein] synthase III N-terminal" evidence="4">
    <location>
        <begin position="111"/>
        <end position="175"/>
    </location>
</feature>